<protein>
    <submittedName>
        <fullName evidence="1">Uncharacterized protein</fullName>
    </submittedName>
</protein>
<evidence type="ECO:0000313" key="1">
    <source>
        <dbReference type="EMBL" id="KKN60415.1"/>
    </source>
</evidence>
<gene>
    <name evidence="1" type="ORF">LCGC14_0532490</name>
</gene>
<dbReference type="AlphaFoldDB" id="A0A0F9RVC9"/>
<comment type="caution">
    <text evidence="1">The sequence shown here is derived from an EMBL/GenBank/DDBJ whole genome shotgun (WGS) entry which is preliminary data.</text>
</comment>
<name>A0A0F9RVC9_9ZZZZ</name>
<accession>A0A0F9RVC9</accession>
<dbReference type="SUPFAM" id="SSF46785">
    <property type="entry name" value="Winged helix' DNA-binding domain"/>
    <property type="match status" value="1"/>
</dbReference>
<dbReference type="EMBL" id="LAZR01000697">
    <property type="protein sequence ID" value="KKN60415.1"/>
    <property type="molecule type" value="Genomic_DNA"/>
</dbReference>
<organism evidence="1">
    <name type="scientific">marine sediment metagenome</name>
    <dbReference type="NCBI Taxonomy" id="412755"/>
    <lineage>
        <taxon>unclassified sequences</taxon>
        <taxon>metagenomes</taxon>
        <taxon>ecological metagenomes</taxon>
    </lineage>
</organism>
<reference evidence="1" key="1">
    <citation type="journal article" date="2015" name="Nature">
        <title>Complex archaea that bridge the gap between prokaryotes and eukaryotes.</title>
        <authorList>
            <person name="Spang A."/>
            <person name="Saw J.H."/>
            <person name="Jorgensen S.L."/>
            <person name="Zaremba-Niedzwiedzka K."/>
            <person name="Martijn J."/>
            <person name="Lind A.E."/>
            <person name="van Eijk R."/>
            <person name="Schleper C."/>
            <person name="Guy L."/>
            <person name="Ettema T.J."/>
        </authorList>
    </citation>
    <scope>NUCLEOTIDE SEQUENCE</scope>
</reference>
<dbReference type="InterPro" id="IPR036390">
    <property type="entry name" value="WH_DNA-bd_sf"/>
</dbReference>
<sequence>MSPIAYKLITYLQGLDHGRNVVMEELVLTLGTSKTGIRAALTELEAEKYLTVDQEV</sequence>
<proteinExistence type="predicted"/>